<protein>
    <recommendedName>
        <fullName evidence="1">KNTC1 third ARM-repeats domain-containing protein</fullName>
    </recommendedName>
</protein>
<dbReference type="RefSeq" id="XP_002141523.1">
    <property type="nucleotide sequence ID" value="XM_002141487.1"/>
</dbReference>
<evidence type="ECO:0000259" key="1">
    <source>
        <dbReference type="Pfam" id="PF24515"/>
    </source>
</evidence>
<dbReference type="Pfam" id="PF24515">
    <property type="entry name" value="ARM_KNTC1_3rd"/>
    <property type="match status" value="1"/>
</dbReference>
<dbReference type="STRING" id="441375.B6AG33"/>
<evidence type="ECO:0000313" key="2">
    <source>
        <dbReference type="EMBL" id="EEA07174.1"/>
    </source>
</evidence>
<evidence type="ECO:0000313" key="3">
    <source>
        <dbReference type="Proteomes" id="UP000001460"/>
    </source>
</evidence>
<sequence>MIKMSINEDFSNSNPIYLVFTLAKLLHILATCIPYCATSVLSVVLAFSGDILWVQDFLLQASDLMDCIHKNKSKFYEMIHEKHNIFSQIIYNTHINKKKFIKISDTDYNEICTLYSYYQAISISLNFLSSKIQCRKELAKNFAINQTHSSSLLLLNARQEPGWWSSCEYNESYEFSDNNSDYILSNLSLQLSDLISQLYQLECLSLAMNLSSRHPALIKNISSITAINADYFRKVLKGKDPMDGQLCMTLASTLDKKESWNVFVQSLIPSNILDNYFRAQRMARIGWDLGILFNHYSMRKEMEELHKHSKWCNYFRLYGIQFDQSLFFQKQDPKNIQHMTYQKSIVPLLIYRSSFDLFLCLQYARDYMIHDEYVVSLWIEKLLLYVFDERYQNMMANLASCISPTIGKEVFDRLLGLISSYDYERINFILSWYKAYILNSNSMRKFDINSRVIKGINQDCSVSNDIISTNTKTHFSIPIENQYQILQALMGYNRVGEMDEEEERLMISEINNLKKKNADFWDEGIETTIRVKSKKRLPFHYLINDPWKVLKNEICDNTIYNLKKLATYLNIQIVHFDIQLVWNIVLYRKSQHKKLTDFNQPEVYSLNNHLINYTTANDEASNTDNILLSYIDSIASFDIEMGLATVLLIIDELPLTITTLKLLEWCETKINLLDNVELSKGLPKSSPSNSSDLNYGSISNIDHMIKDRKSLTRSLLILQRYYLDEIFGNILILTNDAILCIHCLYYYLTPIISEGIHKSLPSYIQLAIRQSFCSLSPTNQNSKINGDDSILSSNYSTGSLLMMGSNLSNKFHSFIDELCNAYCIDAKKTRINLVKSILNKPNETPYSAVKIKYAHNVKDLFEKIESSGIMESLNYWYPDLAKNKNENMHIIDKSCIDRIAFICNGISLNDAILLLLSISFKNSTNYSYAIKCRALNVLFQIASTKSIQKRYPKYSDLKVIWLHNFYMEYCQQLHIPQDFSKFYLSEKTGLARSLWREYKNHQKTKYIQDIGDIDNYMENYYYIGSNKLRCIDDNEHNYIQHTSTVEDISNSLLYLLAPMCTDFNITDSSLFANITEQLYLNSKSDLYSMHVLSSLLSTIYNSGYIYSLPLNDTLISTWQLLICNPYKQLTSVIKDHLVHFWHGIEDKKTPTYFKYDIELYFKIPIQCEILSILSEFYLRCPIIPFLDINQIIDVNFEFMNILVKLMNFIKKSRLSDVTMNYSDHFNLLISNTVIFFKNLGNIINSKFIAKENESELYNLEDYIKSENNCPNNNSKYCLSICESVLLIISSHLMKLVDIKMAAYKSTQNDTSNYFMSKLDFDNTNLLIYFTLTTRSNNLLSLLVIQIVNKNLIPALFEVENKFNKESNIIDVNNYQQATSLYCIDKLNLYDYIFCQLMYNGCDSCVNEIKKCLVHYKIDSVLPLILQFMRGETKSEDLIYKELKYLDNNNKELESQRIKKVDVYHHLKNIFIQLRKHPKTSNLVNKLITCLQKV</sequence>
<organism evidence="2 3">
    <name type="scientific">Cryptosporidium muris (strain RN66)</name>
    <dbReference type="NCBI Taxonomy" id="441375"/>
    <lineage>
        <taxon>Eukaryota</taxon>
        <taxon>Sar</taxon>
        <taxon>Alveolata</taxon>
        <taxon>Apicomplexa</taxon>
        <taxon>Conoidasida</taxon>
        <taxon>Coccidia</taxon>
        <taxon>Eucoccidiorida</taxon>
        <taxon>Eimeriorina</taxon>
        <taxon>Cryptosporidiidae</taxon>
        <taxon>Cryptosporidium</taxon>
    </lineage>
</organism>
<feature type="domain" description="KNTC1 third ARM-repeats" evidence="1">
    <location>
        <begin position="233"/>
        <end position="431"/>
    </location>
</feature>
<dbReference type="GeneID" id="6996777"/>
<proteinExistence type="predicted"/>
<dbReference type="OrthoDB" id="343783at2759"/>
<dbReference type="Proteomes" id="UP000001460">
    <property type="component" value="Unassembled WGS sequence"/>
</dbReference>
<gene>
    <name evidence="2" type="ORF">CMU_000440</name>
</gene>
<keyword evidence="3" id="KW-1185">Reference proteome</keyword>
<name>B6AG33_CRYMR</name>
<dbReference type="VEuPathDB" id="CryptoDB:CMU_000440"/>
<dbReference type="InterPro" id="IPR055405">
    <property type="entry name" value="ARM_KNTC1_3rd"/>
</dbReference>
<accession>B6AG33</accession>
<dbReference type="EMBL" id="DS989732">
    <property type="protein sequence ID" value="EEA07174.1"/>
    <property type="molecule type" value="Genomic_DNA"/>
</dbReference>
<reference evidence="2" key="1">
    <citation type="submission" date="2008-06" db="EMBL/GenBank/DDBJ databases">
        <authorList>
            <person name="Lorenzi H."/>
            <person name="Inman J."/>
            <person name="Miller J."/>
            <person name="Schobel S."/>
            <person name="Amedeo P."/>
            <person name="Caler E.V."/>
            <person name="da Silva J."/>
        </authorList>
    </citation>
    <scope>NUCLEOTIDE SEQUENCE [LARGE SCALE GENOMIC DNA]</scope>
    <source>
        <strain evidence="2">RN66</strain>
    </source>
</reference>